<evidence type="ECO:0000313" key="5">
    <source>
        <dbReference type="Proteomes" id="UP000285173"/>
    </source>
</evidence>
<keyword evidence="1" id="KW-0812">Transmembrane</keyword>
<sequence length="139" mass="15402">MGKAENNGAVDAEKVTEDFTSLEEFVSDLSSSSSQITQDEQNDIGASMLSKNETVAKKLENQNKSADISLKWLYGIFIILVLGAWEFFVIYFSLKQLNPCDLCVRKVSDTVFVALLTSATANILALPAIILNYLFPKKR</sequence>
<dbReference type="Proteomes" id="UP000285173">
    <property type="component" value="Unassembled WGS sequence"/>
</dbReference>
<evidence type="ECO:0000313" key="3">
    <source>
        <dbReference type="EMBL" id="RHH74131.1"/>
    </source>
</evidence>
<protein>
    <submittedName>
        <fullName evidence="2">Uncharacterized protein</fullName>
    </submittedName>
</protein>
<organism evidence="2 5">
    <name type="scientific">Parabacteroides merdae</name>
    <dbReference type="NCBI Taxonomy" id="46503"/>
    <lineage>
        <taxon>Bacteria</taxon>
        <taxon>Pseudomonadati</taxon>
        <taxon>Bacteroidota</taxon>
        <taxon>Bacteroidia</taxon>
        <taxon>Bacteroidales</taxon>
        <taxon>Tannerellaceae</taxon>
        <taxon>Parabacteroides</taxon>
    </lineage>
</organism>
<dbReference type="Proteomes" id="UP000283732">
    <property type="component" value="Unassembled WGS sequence"/>
</dbReference>
<evidence type="ECO:0000256" key="1">
    <source>
        <dbReference type="SAM" id="Phobius"/>
    </source>
</evidence>
<reference evidence="4 5" key="1">
    <citation type="submission" date="2018-08" db="EMBL/GenBank/DDBJ databases">
        <title>A genome reference for cultivated species of the human gut microbiota.</title>
        <authorList>
            <person name="Zou Y."/>
            <person name="Xue W."/>
            <person name="Luo G."/>
        </authorList>
    </citation>
    <scope>NUCLEOTIDE SEQUENCE [LARGE SCALE GENOMIC DNA]</scope>
    <source>
        <strain evidence="3 4">AM16-50</strain>
        <strain evidence="2 5">AM50-15</strain>
    </source>
</reference>
<evidence type="ECO:0000313" key="4">
    <source>
        <dbReference type="Proteomes" id="UP000283732"/>
    </source>
</evidence>
<dbReference type="EMBL" id="QRKC01000014">
    <property type="protein sequence ID" value="RHH74131.1"/>
    <property type="molecule type" value="Genomic_DNA"/>
</dbReference>
<keyword evidence="1" id="KW-0472">Membrane</keyword>
<proteinExistence type="predicted"/>
<evidence type="ECO:0000313" key="2">
    <source>
        <dbReference type="EMBL" id="RGZ48693.1"/>
    </source>
</evidence>
<name>A0A413NJH1_9BACT</name>
<dbReference type="RefSeq" id="WP_034532807.1">
    <property type="nucleotide sequence ID" value="NZ_JBCHDK010000016.1"/>
</dbReference>
<feature type="transmembrane region" description="Helical" evidence="1">
    <location>
        <begin position="112"/>
        <end position="135"/>
    </location>
</feature>
<dbReference type="AlphaFoldDB" id="A0A413NJH1"/>
<accession>A0A413NJH1</accession>
<feature type="transmembrane region" description="Helical" evidence="1">
    <location>
        <begin position="72"/>
        <end position="92"/>
    </location>
</feature>
<dbReference type="EMBL" id="QSEF01000010">
    <property type="protein sequence ID" value="RGZ48693.1"/>
    <property type="molecule type" value="Genomic_DNA"/>
</dbReference>
<comment type="caution">
    <text evidence="2">The sequence shown here is derived from an EMBL/GenBank/DDBJ whole genome shotgun (WGS) entry which is preliminary data.</text>
</comment>
<gene>
    <name evidence="3" type="ORF">DW191_18825</name>
    <name evidence="2" type="ORF">DW986_08950</name>
</gene>
<keyword evidence="1" id="KW-1133">Transmembrane helix</keyword>